<dbReference type="InterPro" id="IPR016185">
    <property type="entry name" value="PreATP-grasp_dom_sf"/>
</dbReference>
<reference evidence="1" key="1">
    <citation type="submission" date="2018-05" db="EMBL/GenBank/DDBJ databases">
        <authorList>
            <person name="Lanie J.A."/>
            <person name="Ng W.-L."/>
            <person name="Kazmierczak K.M."/>
            <person name="Andrzejewski T.M."/>
            <person name="Davidsen T.M."/>
            <person name="Wayne K.J."/>
            <person name="Tettelin H."/>
            <person name="Glass J.I."/>
            <person name="Rusch D."/>
            <person name="Podicherti R."/>
            <person name="Tsui H.-C.T."/>
            <person name="Winkler M.E."/>
        </authorList>
    </citation>
    <scope>NUCLEOTIDE SEQUENCE</scope>
</reference>
<dbReference type="Gene3D" id="3.40.50.20">
    <property type="match status" value="1"/>
</dbReference>
<gene>
    <name evidence="1" type="ORF">METZ01_LOCUS310941</name>
</gene>
<name>A0A382NCW0_9ZZZZ</name>
<feature type="non-terminal residue" evidence="1">
    <location>
        <position position="48"/>
    </location>
</feature>
<sequence>MGGPSEEREISLSTGSAVAKACRSNGFETVEFPFHHDFESLRDALQEV</sequence>
<dbReference type="EMBL" id="UINC01099087">
    <property type="protein sequence ID" value="SVC58087.1"/>
    <property type="molecule type" value="Genomic_DNA"/>
</dbReference>
<protein>
    <submittedName>
        <fullName evidence="1">Uncharacterized protein</fullName>
    </submittedName>
</protein>
<organism evidence="1">
    <name type="scientific">marine metagenome</name>
    <dbReference type="NCBI Taxonomy" id="408172"/>
    <lineage>
        <taxon>unclassified sequences</taxon>
        <taxon>metagenomes</taxon>
        <taxon>ecological metagenomes</taxon>
    </lineage>
</organism>
<evidence type="ECO:0000313" key="1">
    <source>
        <dbReference type="EMBL" id="SVC58087.1"/>
    </source>
</evidence>
<accession>A0A382NCW0</accession>
<proteinExistence type="predicted"/>
<dbReference type="SUPFAM" id="SSF52440">
    <property type="entry name" value="PreATP-grasp domain"/>
    <property type="match status" value="1"/>
</dbReference>
<dbReference type="AlphaFoldDB" id="A0A382NCW0"/>